<sequence length="488" mass="56124">MDAYLRRYERYAISQKWDKSIWATHLSALLKGNALNVYALLPSDQALDYDALKTCLLKRFNMTEDGSKQKFRSCRPESGETFQQFSVCWGSYFSGWIDMSNVLKTFDTLYDLMLRDQFLHTCNNEVMLFLKERVPKSIDEMTRYPDQFKETRRVNIVSLTNQTQKGKSQPPLKPNNIRNPEMPIVSDRDRNRHKEGSGGNRFDRKNKVGNVQNSGPRGKETPVCNNVITLTNSIITTQVSIPMIPAECEKKPIKMPVAKVSPYYQGELQAWCMEQPLYDVIIGNIDGAREPYDPDISPSVNIVTRQQVKQRDNPYPKLKIPGSIKDVSLEDIECKQQSDESLLKLRHEEETYREFLSPKVENGKLFRQLIVPEAYRTDVIKLAHESLMAGHMATRRTVYRVLSEFYWPGVESDVKRYCRSCDICQRTVPKGKQIRAPLGKTPIIDLPFRRVAVDIVGPLVPVTDKGNRYILTFVDYATRDRKSSGSIN</sequence>
<accession>A0A6J8CQS4</accession>
<dbReference type="Pfam" id="PF17921">
    <property type="entry name" value="Integrase_H2C2"/>
    <property type="match status" value="1"/>
</dbReference>
<dbReference type="InterPro" id="IPR036397">
    <property type="entry name" value="RNaseH_sf"/>
</dbReference>
<dbReference type="PANTHER" id="PTHR46888:SF1">
    <property type="entry name" value="RIBONUCLEASE H"/>
    <property type="match status" value="1"/>
</dbReference>
<dbReference type="OrthoDB" id="115183at2759"/>
<organism evidence="3 4">
    <name type="scientific">Mytilus coruscus</name>
    <name type="common">Sea mussel</name>
    <dbReference type="NCBI Taxonomy" id="42192"/>
    <lineage>
        <taxon>Eukaryota</taxon>
        <taxon>Metazoa</taxon>
        <taxon>Spiralia</taxon>
        <taxon>Lophotrochozoa</taxon>
        <taxon>Mollusca</taxon>
        <taxon>Bivalvia</taxon>
        <taxon>Autobranchia</taxon>
        <taxon>Pteriomorphia</taxon>
        <taxon>Mytilida</taxon>
        <taxon>Mytiloidea</taxon>
        <taxon>Mytilidae</taxon>
        <taxon>Mytilinae</taxon>
        <taxon>Mytilus</taxon>
    </lineage>
</organism>
<proteinExistence type="predicted"/>
<dbReference type="GO" id="GO:0003676">
    <property type="term" value="F:nucleic acid binding"/>
    <property type="evidence" value="ECO:0007669"/>
    <property type="project" value="InterPro"/>
</dbReference>
<reference evidence="3 4" key="1">
    <citation type="submission" date="2020-06" db="EMBL/GenBank/DDBJ databases">
        <authorList>
            <person name="Li R."/>
            <person name="Bekaert M."/>
        </authorList>
    </citation>
    <scope>NUCLEOTIDE SEQUENCE [LARGE SCALE GENOMIC DNA]</scope>
    <source>
        <strain evidence="4">wild</strain>
    </source>
</reference>
<feature type="region of interest" description="Disordered" evidence="1">
    <location>
        <begin position="160"/>
        <end position="221"/>
    </location>
</feature>
<dbReference type="AlphaFoldDB" id="A0A6J8CQS4"/>
<evidence type="ECO:0000313" key="3">
    <source>
        <dbReference type="EMBL" id="CAC5398265.1"/>
    </source>
</evidence>
<keyword evidence="4" id="KW-1185">Reference proteome</keyword>
<dbReference type="EMBL" id="CACVKT020005864">
    <property type="protein sequence ID" value="CAC5398265.1"/>
    <property type="molecule type" value="Genomic_DNA"/>
</dbReference>
<evidence type="ECO:0000313" key="4">
    <source>
        <dbReference type="Proteomes" id="UP000507470"/>
    </source>
</evidence>
<dbReference type="Gene3D" id="3.30.420.10">
    <property type="entry name" value="Ribonuclease H-like superfamily/Ribonuclease H"/>
    <property type="match status" value="1"/>
</dbReference>
<dbReference type="PANTHER" id="PTHR46888">
    <property type="entry name" value="ZINC KNUCKLE DOMAINCONTAINING PROTEIN-RELATED"/>
    <property type="match status" value="1"/>
</dbReference>
<feature type="domain" description="Integrase zinc-binding" evidence="2">
    <location>
        <begin position="371"/>
        <end position="427"/>
    </location>
</feature>
<dbReference type="Proteomes" id="UP000507470">
    <property type="component" value="Unassembled WGS sequence"/>
</dbReference>
<dbReference type="InterPro" id="IPR038269">
    <property type="entry name" value="SCAN_sf"/>
</dbReference>
<dbReference type="SUPFAM" id="SSF47353">
    <property type="entry name" value="Retrovirus capsid dimerization domain-like"/>
    <property type="match status" value="1"/>
</dbReference>
<dbReference type="InterPro" id="IPR041588">
    <property type="entry name" value="Integrase_H2C2"/>
</dbReference>
<dbReference type="Gene3D" id="1.10.4020.10">
    <property type="entry name" value="DNA breaking-rejoining enzymes"/>
    <property type="match status" value="1"/>
</dbReference>
<gene>
    <name evidence="3" type="ORF">MCOR_32645</name>
</gene>
<name>A0A6J8CQS4_MYTCO</name>
<protein>
    <recommendedName>
        <fullName evidence="2">Integrase zinc-binding domain-containing protein</fullName>
    </recommendedName>
</protein>
<dbReference type="FunFam" id="1.10.340.70:FF:000001">
    <property type="entry name" value="Retrovirus-related Pol polyprotein from transposon gypsy-like Protein"/>
    <property type="match status" value="1"/>
</dbReference>
<feature type="compositionally biased region" description="Basic and acidic residues" evidence="1">
    <location>
        <begin position="186"/>
        <end position="206"/>
    </location>
</feature>
<evidence type="ECO:0000259" key="2">
    <source>
        <dbReference type="Pfam" id="PF17921"/>
    </source>
</evidence>
<dbReference type="Gene3D" id="1.10.340.70">
    <property type="match status" value="1"/>
</dbReference>
<evidence type="ECO:0000256" key="1">
    <source>
        <dbReference type="SAM" id="MobiDB-lite"/>
    </source>
</evidence>